<dbReference type="EMBL" id="MNPL01005909">
    <property type="protein sequence ID" value="OQR75732.1"/>
    <property type="molecule type" value="Genomic_DNA"/>
</dbReference>
<dbReference type="STRING" id="418985.A0A1V9XQS0"/>
<keyword evidence="4" id="KW-1185">Reference proteome</keyword>
<dbReference type="OrthoDB" id="159395at2759"/>
<keyword evidence="2" id="KW-0443">Lipid metabolism</keyword>
<sequence>MCRLMHGLRMTSCKSAKDRTGMSATLEQVSILELDHNLAAHQVSPALQCMRSEGSRLQNCFKNIGLPKYAINTLQLMHMPKMYRPPVGTFGYGDT</sequence>
<evidence type="ECO:0000313" key="3">
    <source>
        <dbReference type="EMBL" id="OQR75732.1"/>
    </source>
</evidence>
<gene>
    <name evidence="3" type="ORF">BIW11_08233</name>
</gene>
<name>A0A1V9XQS0_9ACAR</name>
<dbReference type="GO" id="GO:0016316">
    <property type="term" value="F:phosphatidylinositol-3,4-bisphosphate 4-phosphatase activity"/>
    <property type="evidence" value="ECO:0007669"/>
    <property type="project" value="InterPro"/>
</dbReference>
<proteinExistence type="predicted"/>
<evidence type="ECO:0000313" key="4">
    <source>
        <dbReference type="Proteomes" id="UP000192247"/>
    </source>
</evidence>
<dbReference type="PANTHER" id="PTHR12187">
    <property type="entry name" value="AGAP000124-PA"/>
    <property type="match status" value="1"/>
</dbReference>
<accession>A0A1V9XQS0</accession>
<dbReference type="InterPro" id="IPR039034">
    <property type="entry name" value="INPP4"/>
</dbReference>
<evidence type="ECO:0000256" key="1">
    <source>
        <dbReference type="ARBA" id="ARBA00022801"/>
    </source>
</evidence>
<evidence type="ECO:0000256" key="2">
    <source>
        <dbReference type="ARBA" id="ARBA00023098"/>
    </source>
</evidence>
<dbReference type="AlphaFoldDB" id="A0A1V9XQS0"/>
<keyword evidence="1" id="KW-0378">Hydrolase</keyword>
<protein>
    <submittedName>
        <fullName evidence="3">Type I inositol 3</fullName>
    </submittedName>
</protein>
<dbReference type="Proteomes" id="UP000192247">
    <property type="component" value="Unassembled WGS sequence"/>
</dbReference>
<organism evidence="3 4">
    <name type="scientific">Tropilaelaps mercedesae</name>
    <dbReference type="NCBI Taxonomy" id="418985"/>
    <lineage>
        <taxon>Eukaryota</taxon>
        <taxon>Metazoa</taxon>
        <taxon>Ecdysozoa</taxon>
        <taxon>Arthropoda</taxon>
        <taxon>Chelicerata</taxon>
        <taxon>Arachnida</taxon>
        <taxon>Acari</taxon>
        <taxon>Parasitiformes</taxon>
        <taxon>Mesostigmata</taxon>
        <taxon>Gamasina</taxon>
        <taxon>Dermanyssoidea</taxon>
        <taxon>Laelapidae</taxon>
        <taxon>Tropilaelaps</taxon>
    </lineage>
</organism>
<reference evidence="3 4" key="1">
    <citation type="journal article" date="2017" name="Gigascience">
        <title>Draft genome of the honey bee ectoparasitic mite, Tropilaelaps mercedesae, is shaped by the parasitic life history.</title>
        <authorList>
            <person name="Dong X."/>
            <person name="Armstrong S.D."/>
            <person name="Xia D."/>
            <person name="Makepeace B.L."/>
            <person name="Darby A.C."/>
            <person name="Kadowaki T."/>
        </authorList>
    </citation>
    <scope>NUCLEOTIDE SEQUENCE [LARGE SCALE GENOMIC DNA]</scope>
    <source>
        <strain evidence="3">Wuxi-XJTLU</strain>
    </source>
</reference>
<dbReference type="GO" id="GO:0005737">
    <property type="term" value="C:cytoplasm"/>
    <property type="evidence" value="ECO:0007669"/>
    <property type="project" value="TreeGrafter"/>
</dbReference>
<dbReference type="PANTHER" id="PTHR12187:SF11">
    <property type="entry name" value="PHOSPHATIDYLINOSITOL-3,4-BISPHOSPHATE 4-PHOSPHATASE"/>
    <property type="match status" value="1"/>
</dbReference>
<comment type="caution">
    <text evidence="3">The sequence shown here is derived from an EMBL/GenBank/DDBJ whole genome shotgun (WGS) entry which is preliminary data.</text>
</comment>
<dbReference type="InParanoid" id="A0A1V9XQS0"/>